<keyword evidence="2" id="KW-1185">Reference proteome</keyword>
<accession>A0ABV2YXL7</accession>
<sequence>MPGWLLRHRIAIEPYLGDTAYGPSFGPQVVDVPALVDESPRMVRGADGREVLATATVIAAPDLHCPPGSRITLPDGRTTTALTVAHHTAPGLPVPANTEVSCE</sequence>
<protein>
    <submittedName>
        <fullName evidence="1">Uncharacterized protein</fullName>
    </submittedName>
</protein>
<evidence type="ECO:0000313" key="1">
    <source>
        <dbReference type="EMBL" id="MEU3710490.1"/>
    </source>
</evidence>
<dbReference type="EMBL" id="JBEZVI010000006">
    <property type="protein sequence ID" value="MEU3710490.1"/>
    <property type="molecule type" value="Genomic_DNA"/>
</dbReference>
<gene>
    <name evidence="1" type="ORF">AB0E61_10345</name>
</gene>
<organism evidence="1 2">
    <name type="scientific">Streptomyces catenulae</name>
    <dbReference type="NCBI Taxonomy" id="66875"/>
    <lineage>
        <taxon>Bacteria</taxon>
        <taxon>Bacillati</taxon>
        <taxon>Actinomycetota</taxon>
        <taxon>Actinomycetes</taxon>
        <taxon>Kitasatosporales</taxon>
        <taxon>Streptomycetaceae</taxon>
        <taxon>Streptomyces</taxon>
    </lineage>
</organism>
<name>A0ABV2YXL7_9ACTN</name>
<comment type="caution">
    <text evidence="1">The sequence shown here is derived from an EMBL/GenBank/DDBJ whole genome shotgun (WGS) entry which is preliminary data.</text>
</comment>
<dbReference type="Proteomes" id="UP001550853">
    <property type="component" value="Unassembled WGS sequence"/>
</dbReference>
<reference evidence="1 2" key="1">
    <citation type="submission" date="2024-06" db="EMBL/GenBank/DDBJ databases">
        <title>The Natural Products Discovery Center: Release of the First 8490 Sequenced Strains for Exploring Actinobacteria Biosynthetic Diversity.</title>
        <authorList>
            <person name="Kalkreuter E."/>
            <person name="Kautsar S.A."/>
            <person name="Yang D."/>
            <person name="Bader C.D."/>
            <person name="Teijaro C.N."/>
            <person name="Fluegel L."/>
            <person name="Davis C.M."/>
            <person name="Simpson J.R."/>
            <person name="Lauterbach L."/>
            <person name="Steele A.D."/>
            <person name="Gui C."/>
            <person name="Meng S."/>
            <person name="Li G."/>
            <person name="Viehrig K."/>
            <person name="Ye F."/>
            <person name="Su P."/>
            <person name="Kiefer A.F."/>
            <person name="Nichols A."/>
            <person name="Cepeda A.J."/>
            <person name="Yan W."/>
            <person name="Fan B."/>
            <person name="Jiang Y."/>
            <person name="Adhikari A."/>
            <person name="Zheng C.-J."/>
            <person name="Schuster L."/>
            <person name="Cowan T.M."/>
            <person name="Smanski M.J."/>
            <person name="Chevrette M.G."/>
            <person name="De Carvalho L.P.S."/>
            <person name="Shen B."/>
        </authorList>
    </citation>
    <scope>NUCLEOTIDE SEQUENCE [LARGE SCALE GENOMIC DNA]</scope>
    <source>
        <strain evidence="1 2">NPDC033039</strain>
    </source>
</reference>
<dbReference type="RefSeq" id="WP_037678370.1">
    <property type="nucleotide sequence ID" value="NZ_JBEZVI010000006.1"/>
</dbReference>
<proteinExistence type="predicted"/>
<evidence type="ECO:0000313" key="2">
    <source>
        <dbReference type="Proteomes" id="UP001550853"/>
    </source>
</evidence>